<dbReference type="RefSeq" id="WP_138347712.1">
    <property type="nucleotide sequence ID" value="NZ_SROY01000001.1"/>
</dbReference>
<feature type="transmembrane region" description="Helical" evidence="1">
    <location>
        <begin position="113"/>
        <end position="133"/>
    </location>
</feature>
<evidence type="ECO:0000256" key="1">
    <source>
        <dbReference type="SAM" id="Phobius"/>
    </source>
</evidence>
<dbReference type="AlphaFoldDB" id="A0A5R9PI62"/>
<reference evidence="2 3" key="1">
    <citation type="submission" date="2019-04" db="EMBL/GenBank/DDBJ databases">
        <authorList>
            <person name="Grouzdev D.S."/>
            <person name="Nazina T.N."/>
        </authorList>
    </citation>
    <scope>NUCLEOTIDE SEQUENCE [LARGE SCALE GENOMIC DNA]</scope>
    <source>
        <strain evidence="2 3">SHC 3-19</strain>
    </source>
</reference>
<dbReference type="SUPFAM" id="SSF50249">
    <property type="entry name" value="Nucleic acid-binding proteins"/>
    <property type="match status" value="1"/>
</dbReference>
<gene>
    <name evidence="2" type="ORF">E5S66_04130</name>
</gene>
<accession>A0A5R9PI62</accession>
<dbReference type="Proteomes" id="UP000308508">
    <property type="component" value="Unassembled WGS sequence"/>
</dbReference>
<dbReference type="InterPro" id="IPR012340">
    <property type="entry name" value="NA-bd_OB-fold"/>
</dbReference>
<evidence type="ECO:0000313" key="3">
    <source>
        <dbReference type="Proteomes" id="UP000308508"/>
    </source>
</evidence>
<protein>
    <submittedName>
        <fullName evidence="2">DUF1294 domain-containing protein</fullName>
    </submittedName>
</protein>
<keyword evidence="1" id="KW-1133">Transmembrane helix</keyword>
<dbReference type="EMBL" id="SROY01000001">
    <property type="protein sequence ID" value="TLX23211.1"/>
    <property type="molecule type" value="Genomic_DNA"/>
</dbReference>
<keyword evidence="3" id="KW-1185">Reference proteome</keyword>
<dbReference type="InterPro" id="IPR010718">
    <property type="entry name" value="DUF1294"/>
</dbReference>
<dbReference type="Pfam" id="PF06961">
    <property type="entry name" value="DUF1294"/>
    <property type="match status" value="1"/>
</dbReference>
<keyword evidence="1" id="KW-0812">Transmembrane</keyword>
<organism evidence="2 3">
    <name type="scientific">Thermomonas fusca</name>
    <dbReference type="NCBI Taxonomy" id="215690"/>
    <lineage>
        <taxon>Bacteria</taxon>
        <taxon>Pseudomonadati</taxon>
        <taxon>Pseudomonadota</taxon>
        <taxon>Gammaproteobacteria</taxon>
        <taxon>Lysobacterales</taxon>
        <taxon>Lysobacteraceae</taxon>
        <taxon>Thermomonas</taxon>
    </lineage>
</organism>
<proteinExistence type="predicted"/>
<sequence length="216" mass="24793">MDRLERGTLVKWNEAGGYGFIKPDRAAVPDLFFHIRDCRDSRPPVGSSLEYIPLQQRDGRWRARAVRVAARRKAEAPRVGTRRRLAPLPTWVATLLLAGFAVIWTWASLHKLLPTAAQWYLLVINVTTISAYWRDKRSAARLGQRTPELLLHGLEITGGWPGAWLAQRLFRHKSSKQRYLWTFLLMITINLFAFGIWLDAQLRINATTLPPTFPLL</sequence>
<evidence type="ECO:0000313" key="2">
    <source>
        <dbReference type="EMBL" id="TLX23211.1"/>
    </source>
</evidence>
<dbReference type="Gene3D" id="2.40.50.140">
    <property type="entry name" value="Nucleic acid-binding proteins"/>
    <property type="match status" value="1"/>
</dbReference>
<comment type="caution">
    <text evidence="2">The sequence shown here is derived from an EMBL/GenBank/DDBJ whole genome shotgun (WGS) entry which is preliminary data.</text>
</comment>
<keyword evidence="1" id="KW-0472">Membrane</keyword>
<feature type="transmembrane region" description="Helical" evidence="1">
    <location>
        <begin position="88"/>
        <end position="107"/>
    </location>
</feature>
<feature type="transmembrane region" description="Helical" evidence="1">
    <location>
        <begin position="179"/>
        <end position="198"/>
    </location>
</feature>
<name>A0A5R9PI62_9GAMM</name>